<feature type="signal peptide" evidence="1">
    <location>
        <begin position="1"/>
        <end position="25"/>
    </location>
</feature>
<dbReference type="Proteomes" id="UP000242258">
    <property type="component" value="Unassembled WGS sequence"/>
</dbReference>
<keyword evidence="3" id="KW-1185">Reference proteome</keyword>
<dbReference type="InterPro" id="IPR030820">
    <property type="entry name" value="OMP_myx_plus_Proteobacteria"/>
</dbReference>
<keyword evidence="1" id="KW-0732">Signal</keyword>
<protein>
    <submittedName>
        <fullName evidence="2">Outer membrane beta-barrel domain-containing protein</fullName>
    </submittedName>
</protein>
<gene>
    <name evidence="2" type="ORF">BI198_13710</name>
</gene>
<comment type="caution">
    <text evidence="2">The sequence shown here is derived from an EMBL/GenBank/DDBJ whole genome shotgun (WGS) entry which is preliminary data.</text>
</comment>
<dbReference type="AlphaFoldDB" id="A0A1E7QAD0"/>
<reference evidence="3" key="1">
    <citation type="submission" date="2016-09" db="EMBL/GenBank/DDBJ databases">
        <authorList>
            <person name="Wan X."/>
            <person name="Hou S."/>
        </authorList>
    </citation>
    <scope>NUCLEOTIDE SEQUENCE [LARGE SCALE GENOMIC DNA]</scope>
    <source>
        <strain evidence="3">KH87</strain>
    </source>
</reference>
<dbReference type="NCBIfam" id="TIGR04565">
    <property type="entry name" value="OMP_myx_plus"/>
    <property type="match status" value="1"/>
</dbReference>
<dbReference type="EMBL" id="MKEK01000001">
    <property type="protein sequence ID" value="OEY71107.1"/>
    <property type="molecule type" value="Genomic_DNA"/>
</dbReference>
<feature type="chain" id="PRO_5009200647" evidence="1">
    <location>
        <begin position="26"/>
        <end position="208"/>
    </location>
</feature>
<evidence type="ECO:0000256" key="1">
    <source>
        <dbReference type="SAM" id="SignalP"/>
    </source>
</evidence>
<evidence type="ECO:0000313" key="2">
    <source>
        <dbReference type="EMBL" id="OEY71107.1"/>
    </source>
</evidence>
<dbReference type="STRING" id="1628148.BI198_13710"/>
<proteinExistence type="predicted"/>
<evidence type="ECO:0000313" key="3">
    <source>
        <dbReference type="Proteomes" id="UP000242258"/>
    </source>
</evidence>
<organism evidence="2 3">
    <name type="scientific">Rheinheimera salexigens</name>
    <dbReference type="NCBI Taxonomy" id="1628148"/>
    <lineage>
        <taxon>Bacteria</taxon>
        <taxon>Pseudomonadati</taxon>
        <taxon>Pseudomonadota</taxon>
        <taxon>Gammaproteobacteria</taxon>
        <taxon>Chromatiales</taxon>
        <taxon>Chromatiaceae</taxon>
        <taxon>Rheinheimera</taxon>
    </lineage>
</organism>
<name>A0A1E7QAD0_9GAMM</name>
<sequence length="208" mass="22748">MRTYVVAGYLVLGLATVVTSAAVQAQQVTPDIERNVISENILDSENWSFGISAGLLSIEDFGSSSLFSAKLAYHINEDWYLGTEYSMAKAGLTSFEELSGAAPLLTDSQRNWRFYGAHLGYVVLPGQAFLSENYAFNSGLSVFIGGGNVQFAGDDVFALQLGSQYRLFITDWFAAELTVTDYIFETTILANSKTSHNLALSLGFSMYF</sequence>
<accession>A0A1E7QAD0</accession>